<dbReference type="InterPro" id="IPR004839">
    <property type="entry name" value="Aminotransferase_I/II_large"/>
</dbReference>
<dbReference type="Gene3D" id="3.90.1150.10">
    <property type="entry name" value="Aspartate Aminotransferase, domain 1"/>
    <property type="match status" value="1"/>
</dbReference>
<evidence type="ECO:0000256" key="3">
    <source>
        <dbReference type="ARBA" id="ARBA00022679"/>
    </source>
</evidence>
<feature type="domain" description="Aminotransferase class I/classII large" evidence="5">
    <location>
        <begin position="64"/>
        <end position="396"/>
    </location>
</feature>
<accession>A0ABY1P3U8</accession>
<dbReference type="PANTHER" id="PTHR42790:SF19">
    <property type="entry name" value="KYNURENINE_ALPHA-AMINOADIPATE AMINOTRANSFERASE, MITOCHONDRIAL"/>
    <property type="match status" value="1"/>
</dbReference>
<evidence type="ECO:0000313" key="6">
    <source>
        <dbReference type="EMBL" id="SMP25337.1"/>
    </source>
</evidence>
<dbReference type="PANTHER" id="PTHR42790">
    <property type="entry name" value="AMINOTRANSFERASE"/>
    <property type="match status" value="1"/>
</dbReference>
<evidence type="ECO:0000313" key="7">
    <source>
        <dbReference type="Proteomes" id="UP001157914"/>
    </source>
</evidence>
<gene>
    <name evidence="6" type="ORF">SAMN06265374_2552</name>
</gene>
<sequence>MSTWDALYANRAARMRASEIRELLKLLDKPDVISFAGGIPDPRLFPAEMFQEAYRDVLTGPEAERALQYGVSEGSHRLRSWIVAHMKTLGVDCAPENILITSGSQQGLDYLGKLLLSPGDTVLAQAPTYLGALQAFNAYEPNYDRIDPGTNRTADDFKAQADLKGSKVKFAYLSPDFANPTGKTLTWEERRSVLDQAGRLGCGILEDSPYLSLRYDGEPIAPILAMDCERSGGIDQTRSVFLGSFSKTLSPGLRLGWIVASRDLIARLVLIKQASDLNTPVINQEVMARVAEAVFETHTATIRAAYKLRRDVMLGALERHMPEGVSWTRPEGGMFVWVTLPAHVDAADLLEKAVGNAKVAFVPGKAFHSDGSGANTLRLSFSCAAPEKIEEGLSRLGKLIAETVIPAL</sequence>
<dbReference type="InterPro" id="IPR050859">
    <property type="entry name" value="Class-I_PLP-dep_aminotransf"/>
</dbReference>
<dbReference type="InterPro" id="IPR015424">
    <property type="entry name" value="PyrdxlP-dep_Trfase"/>
</dbReference>
<dbReference type="Pfam" id="PF00155">
    <property type="entry name" value="Aminotran_1_2"/>
    <property type="match status" value="1"/>
</dbReference>
<dbReference type="RefSeq" id="WP_155194055.1">
    <property type="nucleotide sequence ID" value="NZ_BAAAEA010000002.1"/>
</dbReference>
<keyword evidence="4" id="KW-0663">Pyridoxal phosphate</keyword>
<organism evidence="6 7">
    <name type="scientific">Roseibium denhamense</name>
    <dbReference type="NCBI Taxonomy" id="76305"/>
    <lineage>
        <taxon>Bacteria</taxon>
        <taxon>Pseudomonadati</taxon>
        <taxon>Pseudomonadota</taxon>
        <taxon>Alphaproteobacteria</taxon>
        <taxon>Hyphomicrobiales</taxon>
        <taxon>Stappiaceae</taxon>
        <taxon>Roseibium</taxon>
    </lineage>
</organism>
<protein>
    <recommendedName>
        <fullName evidence="5">Aminotransferase class I/classII large domain-containing protein</fullName>
    </recommendedName>
</protein>
<comment type="cofactor">
    <cofactor evidence="1">
        <name>pyridoxal 5'-phosphate</name>
        <dbReference type="ChEBI" id="CHEBI:597326"/>
    </cofactor>
</comment>
<evidence type="ECO:0000256" key="1">
    <source>
        <dbReference type="ARBA" id="ARBA00001933"/>
    </source>
</evidence>
<dbReference type="CDD" id="cd00609">
    <property type="entry name" value="AAT_like"/>
    <property type="match status" value="1"/>
</dbReference>
<keyword evidence="2" id="KW-0032">Aminotransferase</keyword>
<reference evidence="6 7" key="1">
    <citation type="submission" date="2017-05" db="EMBL/GenBank/DDBJ databases">
        <authorList>
            <person name="Varghese N."/>
            <person name="Submissions S."/>
        </authorList>
    </citation>
    <scope>NUCLEOTIDE SEQUENCE [LARGE SCALE GENOMIC DNA]</scope>
    <source>
        <strain evidence="6 7">DSM 15949</strain>
    </source>
</reference>
<name>A0ABY1P3U8_9HYPH</name>
<keyword evidence="7" id="KW-1185">Reference proteome</keyword>
<keyword evidence="3" id="KW-0808">Transferase</keyword>
<dbReference type="InterPro" id="IPR015422">
    <property type="entry name" value="PyrdxlP-dep_Trfase_small"/>
</dbReference>
<evidence type="ECO:0000256" key="2">
    <source>
        <dbReference type="ARBA" id="ARBA00022576"/>
    </source>
</evidence>
<dbReference type="Proteomes" id="UP001157914">
    <property type="component" value="Unassembled WGS sequence"/>
</dbReference>
<dbReference type="InterPro" id="IPR015421">
    <property type="entry name" value="PyrdxlP-dep_Trfase_major"/>
</dbReference>
<evidence type="ECO:0000259" key="5">
    <source>
        <dbReference type="Pfam" id="PF00155"/>
    </source>
</evidence>
<dbReference type="SUPFAM" id="SSF53383">
    <property type="entry name" value="PLP-dependent transferases"/>
    <property type="match status" value="1"/>
</dbReference>
<dbReference type="Gene3D" id="3.40.640.10">
    <property type="entry name" value="Type I PLP-dependent aspartate aminotransferase-like (Major domain)"/>
    <property type="match status" value="1"/>
</dbReference>
<evidence type="ECO:0000256" key="4">
    <source>
        <dbReference type="ARBA" id="ARBA00022898"/>
    </source>
</evidence>
<comment type="caution">
    <text evidence="6">The sequence shown here is derived from an EMBL/GenBank/DDBJ whole genome shotgun (WGS) entry which is preliminary data.</text>
</comment>
<proteinExistence type="predicted"/>
<dbReference type="EMBL" id="FXTT01000003">
    <property type="protein sequence ID" value="SMP25337.1"/>
    <property type="molecule type" value="Genomic_DNA"/>
</dbReference>